<evidence type="ECO:0000313" key="2">
    <source>
        <dbReference type="Proteomes" id="UP000256964"/>
    </source>
</evidence>
<gene>
    <name evidence="1" type="ORF">OH76DRAFT_1327701</name>
</gene>
<dbReference type="EMBL" id="KZ857461">
    <property type="protein sequence ID" value="RDX43648.1"/>
    <property type="molecule type" value="Genomic_DNA"/>
</dbReference>
<accession>A0A371CTM6</accession>
<sequence length="186" mass="21435">MCADTCVAYTGPFENFRECPKCKQPRYDPLELARGRQLQAMWASSENAHLMKHRRRETDRIVAEVQASGGQLKVIDDLYCGRDYLSRVATTTMTEEERKKKHIQPDDMVLMFSIDGAQLYASKLSDCWFFIWILVDLPPTSRYKKRYVLPAAVVGGPKKPKNIDSFLFPSLYHLAALQREGLLIWD</sequence>
<feature type="non-terminal residue" evidence="1">
    <location>
        <position position="1"/>
    </location>
</feature>
<dbReference type="AlphaFoldDB" id="A0A371CTM6"/>
<proteinExistence type="predicted"/>
<evidence type="ECO:0000313" key="1">
    <source>
        <dbReference type="EMBL" id="RDX43648.1"/>
    </source>
</evidence>
<organism evidence="1 2">
    <name type="scientific">Lentinus brumalis</name>
    <dbReference type="NCBI Taxonomy" id="2498619"/>
    <lineage>
        <taxon>Eukaryota</taxon>
        <taxon>Fungi</taxon>
        <taxon>Dikarya</taxon>
        <taxon>Basidiomycota</taxon>
        <taxon>Agaricomycotina</taxon>
        <taxon>Agaricomycetes</taxon>
        <taxon>Polyporales</taxon>
        <taxon>Polyporaceae</taxon>
        <taxon>Lentinus</taxon>
    </lineage>
</organism>
<protein>
    <submittedName>
        <fullName evidence="1">Uncharacterized protein</fullName>
    </submittedName>
</protein>
<dbReference type="OrthoDB" id="3261594at2759"/>
<reference evidence="1 2" key="1">
    <citation type="journal article" date="2018" name="Biotechnol. Biofuels">
        <title>Integrative visual omics of the white-rot fungus Polyporus brumalis exposes the biotechnological potential of its oxidative enzymes for delignifying raw plant biomass.</title>
        <authorList>
            <person name="Miyauchi S."/>
            <person name="Rancon A."/>
            <person name="Drula E."/>
            <person name="Hage H."/>
            <person name="Chaduli D."/>
            <person name="Favel A."/>
            <person name="Grisel S."/>
            <person name="Henrissat B."/>
            <person name="Herpoel-Gimbert I."/>
            <person name="Ruiz-Duenas F.J."/>
            <person name="Chevret D."/>
            <person name="Hainaut M."/>
            <person name="Lin J."/>
            <person name="Wang M."/>
            <person name="Pangilinan J."/>
            <person name="Lipzen A."/>
            <person name="Lesage-Meessen L."/>
            <person name="Navarro D."/>
            <person name="Riley R."/>
            <person name="Grigoriev I.V."/>
            <person name="Zhou S."/>
            <person name="Raouche S."/>
            <person name="Rosso M.N."/>
        </authorList>
    </citation>
    <scope>NUCLEOTIDE SEQUENCE [LARGE SCALE GENOMIC DNA]</scope>
    <source>
        <strain evidence="1 2">BRFM 1820</strain>
    </source>
</reference>
<dbReference type="Proteomes" id="UP000256964">
    <property type="component" value="Unassembled WGS sequence"/>
</dbReference>
<keyword evidence="2" id="KW-1185">Reference proteome</keyword>
<dbReference type="STRING" id="139420.A0A371CTM6"/>
<name>A0A371CTM6_9APHY</name>